<dbReference type="Pfam" id="PF00534">
    <property type="entry name" value="Glycos_transf_1"/>
    <property type="match status" value="1"/>
</dbReference>
<name>A0A176X4D5_AGRTU</name>
<dbReference type="Pfam" id="PF13579">
    <property type="entry name" value="Glyco_trans_4_4"/>
    <property type="match status" value="1"/>
</dbReference>
<comment type="caution">
    <text evidence="3">The sequence shown here is derived from an EMBL/GenBank/DDBJ whole genome shotgun (WGS) entry which is preliminary data.</text>
</comment>
<evidence type="ECO:0000259" key="1">
    <source>
        <dbReference type="Pfam" id="PF00534"/>
    </source>
</evidence>
<protein>
    <submittedName>
        <fullName evidence="3">Glycosyl transferase</fullName>
    </submittedName>
</protein>
<sequence length="391" mass="42488">MKIIHVIAAIDPKYGGLQAVAMRLAAAQAGLGLDVHIVSHGDAAIEAQVKEIGRSIPHFEHVHWHLLPPAGSMETLFCFSGRRVLKALLKDASFMHIHGVWEPFLLYASKLARAAGVPYCICPAGMLDHWSLGQRSWKKKIALMLCYRKMLNEAAFLHLLNIDEMAAVAPLKFHARNLIIPNGVFAEEFDPLPARGHFKRKIALAHGRRYILFLSRLHVKKGIDILASAFAAICETYVDVDLVVAGPPGGAEGQFMHLVNKLNIRNRVFMVGAIYGEAKLQAMVDADCFCLPSRQEGFSMAITEALACATPVVITDQCHFPEVGSADAGVIVAVDAAEVAKGLATVLSNPAKARTMGENGRRLVLEKFTWPSIAQATLEGYRLSALEAAAS</sequence>
<evidence type="ECO:0000313" key="3">
    <source>
        <dbReference type="EMBL" id="OAE42009.1"/>
    </source>
</evidence>
<dbReference type="Proteomes" id="UP000077098">
    <property type="component" value="Unassembled WGS sequence"/>
</dbReference>
<dbReference type="InterPro" id="IPR028098">
    <property type="entry name" value="Glyco_trans_4-like_N"/>
</dbReference>
<dbReference type="SUPFAM" id="SSF53756">
    <property type="entry name" value="UDP-Glycosyltransferase/glycogen phosphorylase"/>
    <property type="match status" value="1"/>
</dbReference>
<proteinExistence type="predicted"/>
<gene>
    <name evidence="3" type="ORF">A7J57_02895</name>
</gene>
<feature type="domain" description="Glycosyl transferase family 1" evidence="1">
    <location>
        <begin position="199"/>
        <end position="362"/>
    </location>
</feature>
<dbReference type="RefSeq" id="WP_063950113.1">
    <property type="nucleotide sequence ID" value="NZ_CP072309.1"/>
</dbReference>
<dbReference type="InterPro" id="IPR001296">
    <property type="entry name" value="Glyco_trans_1"/>
</dbReference>
<dbReference type="Gene3D" id="3.40.50.2000">
    <property type="entry name" value="Glycogen Phosphorylase B"/>
    <property type="match status" value="2"/>
</dbReference>
<reference evidence="3 4" key="1">
    <citation type="submission" date="2016-05" db="EMBL/GenBank/DDBJ databases">
        <authorList>
            <person name="Lavstsen T."/>
            <person name="Jespersen J.S."/>
        </authorList>
    </citation>
    <scope>NUCLEOTIDE SEQUENCE [LARGE SCALE GENOMIC DNA]</scope>
    <source>
        <strain evidence="3 4">KCJ1736</strain>
    </source>
</reference>
<dbReference type="PANTHER" id="PTHR12526">
    <property type="entry name" value="GLYCOSYLTRANSFERASE"/>
    <property type="match status" value="1"/>
</dbReference>
<dbReference type="GO" id="GO:0016757">
    <property type="term" value="F:glycosyltransferase activity"/>
    <property type="evidence" value="ECO:0007669"/>
    <property type="project" value="InterPro"/>
</dbReference>
<feature type="domain" description="Glycosyltransferase subfamily 4-like N-terminal" evidence="2">
    <location>
        <begin position="15"/>
        <end position="183"/>
    </location>
</feature>
<evidence type="ECO:0000313" key="4">
    <source>
        <dbReference type="Proteomes" id="UP000077098"/>
    </source>
</evidence>
<dbReference type="CDD" id="cd03821">
    <property type="entry name" value="GT4_Bme6-like"/>
    <property type="match status" value="1"/>
</dbReference>
<dbReference type="AlphaFoldDB" id="A0A176X4D5"/>
<accession>A0A176X4D5</accession>
<dbReference type="EMBL" id="LXPS01000033">
    <property type="protein sequence ID" value="OAE42009.1"/>
    <property type="molecule type" value="Genomic_DNA"/>
</dbReference>
<evidence type="ECO:0000259" key="2">
    <source>
        <dbReference type="Pfam" id="PF13579"/>
    </source>
</evidence>
<keyword evidence="3" id="KW-0808">Transferase</keyword>
<organism evidence="3 4">
    <name type="scientific">Agrobacterium tumefaciens</name>
    <dbReference type="NCBI Taxonomy" id="358"/>
    <lineage>
        <taxon>Bacteria</taxon>
        <taxon>Pseudomonadati</taxon>
        <taxon>Pseudomonadota</taxon>
        <taxon>Alphaproteobacteria</taxon>
        <taxon>Hyphomicrobiales</taxon>
        <taxon>Rhizobiaceae</taxon>
        <taxon>Rhizobium/Agrobacterium group</taxon>
        <taxon>Agrobacterium</taxon>
        <taxon>Agrobacterium tumefaciens complex</taxon>
    </lineage>
</organism>